<evidence type="ECO:0000313" key="2">
    <source>
        <dbReference type="Proteomes" id="UP000733744"/>
    </source>
</evidence>
<dbReference type="PANTHER" id="PTHR43293">
    <property type="entry name" value="ACETATE COA-TRANSFERASE YDIF"/>
    <property type="match status" value="1"/>
</dbReference>
<sequence length="306" mass="33954">MYTQNDKRCSLTELVAQIQNGDCLAIGGGLSWREPMAALRELVRQNIKDLKLVGSAHGIDVDLLCGAGSVTVSAESYVGFEQDFGMALNYRRACESGTVKVEDNCCYTLVQQLRAAIQGLPFMPIRSVQGTDFLKLHPEFKTMACPFTGEQLVLVPALKPDVALIHAHYADQHGNLHIDGPPVADVLFAKASKKVLVTVEEVIPHDELAKKGVTIPYFYVTGVCETPYGAHPTSCYPRYAYDREHTACYYQAAKQGVDSFHQNYLTPFVYGCEDHDAYLTAVGGKARLACLEQWDQSTEKWMQLYE</sequence>
<evidence type="ECO:0000313" key="1">
    <source>
        <dbReference type="EMBL" id="TRX02618.1"/>
    </source>
</evidence>
<dbReference type="InterPro" id="IPR004165">
    <property type="entry name" value="CoA_trans_fam_I"/>
</dbReference>
<protein>
    <submittedName>
        <fullName evidence="1">CoA transferase subunit A</fullName>
    </submittedName>
</protein>
<gene>
    <name evidence="1" type="ORF">EKO24_002280</name>
</gene>
<keyword evidence="1" id="KW-0808">Transferase</keyword>
<dbReference type="SMART" id="SM00882">
    <property type="entry name" value="CoA_trans"/>
    <property type="match status" value="1"/>
</dbReference>
<dbReference type="Gene3D" id="3.40.1080.10">
    <property type="entry name" value="Glutaconate Coenzyme A-transferase"/>
    <property type="match status" value="1"/>
</dbReference>
<dbReference type="Proteomes" id="UP000733744">
    <property type="component" value="Unassembled WGS sequence"/>
</dbReference>
<accession>A0ABY3CH62</accession>
<dbReference type="SUPFAM" id="SSF100950">
    <property type="entry name" value="NagB/RpiA/CoA transferase-like"/>
    <property type="match status" value="1"/>
</dbReference>
<dbReference type="InterPro" id="IPR037171">
    <property type="entry name" value="NagB/RpiA_transferase-like"/>
</dbReference>
<dbReference type="GO" id="GO:0016740">
    <property type="term" value="F:transferase activity"/>
    <property type="evidence" value="ECO:0007669"/>
    <property type="project" value="UniProtKB-KW"/>
</dbReference>
<dbReference type="Gene3D" id="3.30.30.40">
    <property type="match status" value="1"/>
</dbReference>
<name>A0ABY3CH62_9GAMM</name>
<dbReference type="Pfam" id="PF01144">
    <property type="entry name" value="CoA_trans"/>
    <property type="match status" value="1"/>
</dbReference>
<proteinExistence type="predicted"/>
<dbReference type="EMBL" id="RYFG02000010">
    <property type="protein sequence ID" value="TRX02618.1"/>
    <property type="molecule type" value="Genomic_DNA"/>
</dbReference>
<dbReference type="PANTHER" id="PTHR43293:SF3">
    <property type="entry name" value="CHOLESTEROL RING-CLEAVING HYDROLASE IPDB SUBUNIT"/>
    <property type="match status" value="1"/>
</dbReference>
<comment type="caution">
    <text evidence="1">The sequence shown here is derived from an EMBL/GenBank/DDBJ whole genome shotgun (WGS) entry which is preliminary data.</text>
</comment>
<dbReference type="RefSeq" id="WP_127027088.1">
    <property type="nucleotide sequence ID" value="NZ_RYFG02000010.1"/>
</dbReference>
<reference evidence="1 2" key="1">
    <citation type="journal article" date="2019" name="Antonie Van Leeuwenhoek">
        <title>Description of 'Ca. Methylobacter oryzae' KRF1, a novel species from the environmentally important Methylobacter clade 2.</title>
        <authorList>
            <person name="Khatri K."/>
            <person name="Mohite J.A."/>
            <person name="Pandit P.S."/>
            <person name="Bahulikar R."/>
            <person name="Rahalkar M.C."/>
        </authorList>
    </citation>
    <scope>NUCLEOTIDE SEQUENCE [LARGE SCALE GENOMIC DNA]</scope>
    <source>
        <strain evidence="1 2">KRF1</strain>
    </source>
</reference>
<organism evidence="1 2">
    <name type="scientific">Candidatus Methylobacter oryzae</name>
    <dbReference type="NCBI Taxonomy" id="2497749"/>
    <lineage>
        <taxon>Bacteria</taxon>
        <taxon>Pseudomonadati</taxon>
        <taxon>Pseudomonadota</taxon>
        <taxon>Gammaproteobacteria</taxon>
        <taxon>Methylococcales</taxon>
        <taxon>Methylococcaceae</taxon>
        <taxon>Methylobacter</taxon>
    </lineage>
</organism>
<keyword evidence="2" id="KW-1185">Reference proteome</keyword>